<dbReference type="InterPro" id="IPR055190">
    <property type="entry name" value="ATP-synt_VA_C"/>
</dbReference>
<reference evidence="12 13" key="1">
    <citation type="submission" date="2017-10" db="EMBL/GenBank/DDBJ databases">
        <title>Novel microbial diversity and functional potential in the marine mammal oral microbiome.</title>
        <authorList>
            <person name="Dudek N.K."/>
            <person name="Sun C.L."/>
            <person name="Burstein D."/>
            <person name="Kantor R.S."/>
            <person name="Aliaga Goltsman D.S."/>
            <person name="Bik E.M."/>
            <person name="Thomas B.C."/>
            <person name="Banfield J.F."/>
            <person name="Relman D.A."/>
        </authorList>
    </citation>
    <scope>NUCLEOTIDE SEQUENCE [LARGE SCALE GENOMIC DNA]</scope>
    <source>
        <strain evidence="12">DOLJORAL78_47_16</strain>
    </source>
</reference>
<dbReference type="CDD" id="cd18111">
    <property type="entry name" value="ATP-synt_V_A-type_alpha_C"/>
    <property type="match status" value="1"/>
</dbReference>
<dbReference type="GO" id="GO:0045259">
    <property type="term" value="C:proton-transporting ATP synthase complex"/>
    <property type="evidence" value="ECO:0007669"/>
    <property type="project" value="UniProtKB-ARBA"/>
</dbReference>
<dbReference type="PANTHER" id="PTHR43607:SF1">
    <property type="entry name" value="H(+)-TRANSPORTING TWO-SECTOR ATPASE"/>
    <property type="match status" value="1"/>
</dbReference>
<dbReference type="InterPro" id="IPR023366">
    <property type="entry name" value="ATP_synth_asu-like_sf"/>
</dbReference>
<proteinExistence type="inferred from homology"/>
<protein>
    <recommendedName>
        <fullName evidence="7">V-type ATP synthase alpha chain</fullName>
        <ecNumber evidence="7">7.1.2.2</ecNumber>
    </recommendedName>
    <alternativeName>
        <fullName evidence="7">V-ATPase subunit A</fullName>
    </alternativeName>
</protein>
<keyword evidence="4 7" id="KW-0067">ATP-binding</keyword>
<dbReference type="NCBIfam" id="NF003220">
    <property type="entry name" value="PRK04192.1"/>
    <property type="match status" value="1"/>
</dbReference>
<evidence type="ECO:0000256" key="4">
    <source>
        <dbReference type="ARBA" id="ARBA00022840"/>
    </source>
</evidence>
<keyword evidence="5 7" id="KW-1278">Translocase</keyword>
<dbReference type="GO" id="GO:0046961">
    <property type="term" value="F:proton-transporting ATPase activity, rotational mechanism"/>
    <property type="evidence" value="ECO:0007669"/>
    <property type="project" value="InterPro"/>
</dbReference>
<dbReference type="PROSITE" id="PS00152">
    <property type="entry name" value="ATPASE_ALPHA_BETA"/>
    <property type="match status" value="1"/>
</dbReference>
<dbReference type="InterPro" id="IPR036121">
    <property type="entry name" value="ATPase_F1/V1/A1_a/bsu_N_sf"/>
</dbReference>
<dbReference type="EC" id="7.1.2.2" evidence="7"/>
<dbReference type="PANTHER" id="PTHR43607">
    <property type="entry name" value="V-TYPE PROTON ATPASE CATALYTIC SUBUNIT A"/>
    <property type="match status" value="1"/>
</dbReference>
<dbReference type="SUPFAM" id="SSF50615">
    <property type="entry name" value="N-terminal domain of alpha and beta subunits of F1 ATP synthase"/>
    <property type="match status" value="1"/>
</dbReference>
<organism evidence="12 13">
    <name type="scientific">candidate division KSB3 bacterium</name>
    <dbReference type="NCBI Taxonomy" id="2044937"/>
    <lineage>
        <taxon>Bacteria</taxon>
        <taxon>candidate division KSB3</taxon>
    </lineage>
</organism>
<evidence type="ECO:0000313" key="13">
    <source>
        <dbReference type="Proteomes" id="UP000230821"/>
    </source>
</evidence>
<dbReference type="GO" id="GO:0005524">
    <property type="term" value="F:ATP binding"/>
    <property type="evidence" value="ECO:0007669"/>
    <property type="project" value="UniProtKB-UniRule"/>
</dbReference>
<dbReference type="FunFam" id="2.40.50.100:FF:000008">
    <property type="entry name" value="V-type proton ATPase catalytic subunit A"/>
    <property type="match status" value="1"/>
</dbReference>
<dbReference type="Gene3D" id="2.40.50.100">
    <property type="match status" value="1"/>
</dbReference>
<dbReference type="Gene3D" id="2.40.30.20">
    <property type="match status" value="1"/>
</dbReference>
<evidence type="ECO:0000259" key="8">
    <source>
        <dbReference type="Pfam" id="PF00006"/>
    </source>
</evidence>
<feature type="domain" description="ATP synthase A/B type C-terminal" evidence="11">
    <location>
        <begin position="444"/>
        <end position="542"/>
    </location>
</feature>
<feature type="binding site" evidence="7">
    <location>
        <begin position="235"/>
        <end position="242"/>
    </location>
    <ligand>
        <name>ATP</name>
        <dbReference type="ChEBI" id="CHEBI:30616"/>
    </ligand>
</feature>
<keyword evidence="3 7" id="KW-0547">Nucleotide-binding</keyword>
<dbReference type="Gene3D" id="1.10.1140.10">
    <property type="entry name" value="Bovine Mitochondrial F1-atpase, Atp Synthase Beta Chain, Chain D, domain 3"/>
    <property type="match status" value="1"/>
</dbReference>
<dbReference type="InterPro" id="IPR024034">
    <property type="entry name" value="ATPase_F1/V1_b/a_C"/>
</dbReference>
<dbReference type="AlphaFoldDB" id="A0A2G6KCG6"/>
<dbReference type="InterPro" id="IPR004100">
    <property type="entry name" value="ATPase_F1/V1/A1_a/bsu_N"/>
</dbReference>
<evidence type="ECO:0000256" key="3">
    <source>
        <dbReference type="ARBA" id="ARBA00022741"/>
    </source>
</evidence>
<keyword evidence="6 7" id="KW-0406">Ion transport</keyword>
<evidence type="ECO:0000256" key="7">
    <source>
        <dbReference type="HAMAP-Rule" id="MF_00309"/>
    </source>
</evidence>
<dbReference type="Pfam" id="PF22919">
    <property type="entry name" value="ATP-synt_VA_C"/>
    <property type="match status" value="1"/>
</dbReference>
<evidence type="ECO:0000313" key="12">
    <source>
        <dbReference type="EMBL" id="PIE33386.1"/>
    </source>
</evidence>
<dbReference type="Proteomes" id="UP000230821">
    <property type="component" value="Unassembled WGS sequence"/>
</dbReference>
<feature type="domain" description="ATPsynthase alpha/beta subunit barrel-sandwich" evidence="10">
    <location>
        <begin position="111"/>
        <end position="197"/>
    </location>
</feature>
<dbReference type="SUPFAM" id="SSF52540">
    <property type="entry name" value="P-loop containing nucleoside triphosphate hydrolases"/>
    <property type="match status" value="1"/>
</dbReference>
<dbReference type="InterPro" id="IPR031686">
    <property type="entry name" value="ATP-synth_a_Xtn"/>
</dbReference>
<accession>A0A2G6KCG6</accession>
<comment type="function">
    <text evidence="7">Produces ATP from ADP in the presence of a proton gradient across the membrane. The V-type alpha chain is a catalytic subunit.</text>
</comment>
<keyword evidence="2 7" id="KW-0813">Transport</keyword>
<dbReference type="CDD" id="cd01134">
    <property type="entry name" value="V_A-ATPase_A"/>
    <property type="match status" value="1"/>
</dbReference>
<evidence type="ECO:0000259" key="11">
    <source>
        <dbReference type="Pfam" id="PF22919"/>
    </source>
</evidence>
<dbReference type="Pfam" id="PF00006">
    <property type="entry name" value="ATP-synt_ab"/>
    <property type="match status" value="1"/>
</dbReference>
<comment type="similarity">
    <text evidence="1 7">Belongs to the ATPase alpha/beta chains family.</text>
</comment>
<keyword evidence="7" id="KW-0375">Hydrogen ion transport</keyword>
<dbReference type="HAMAP" id="MF_00309">
    <property type="entry name" value="ATP_synth_A_arch"/>
    <property type="match status" value="1"/>
</dbReference>
<dbReference type="SUPFAM" id="SSF47917">
    <property type="entry name" value="C-terminal domain of alpha and beta subunits of F1 ATP synthase"/>
    <property type="match status" value="1"/>
</dbReference>
<sequence length="593" mass="66566">MNEHIVGTVSWISGPVIRADQVSGLSMMEQVEVGDEHLIGEVLELDGDMATIQVYEDTTGLKPGAHIYGTGSLLFVELGPGLIKNIYDGIQRPLEDIQKQQGDFIQRGAQVHSLDREKLWTFTPSRKVGDQIQGGDVLGKVPETLALVHCILCPPDIQGELVEIAQEGDYTIEHVIAKVKTVAGVQELKMYQRWPVRHPRPYKQRLNPTIPLITGQRVIDTFFPMAKGGTAAVPGGFGTGKTITQHQFAKWCNANLIVYIGCGERGNEMTGVLVDFPELVDPKSGKPLMERTILIANTSDMPVAAREASIYTGITIAEYYRDMGYDIAIMADSTSRWAEALREISGRLEEMPAEEGFPAYLATRLAEFYERAGRVVSLSGEEGSVSVIGAVSPPGGDFSEPVTQHTKRFVRCFWGLDKELASARYFPAINYMDSYSEYLEDVAGWWEQFEEGHWEELRAQAMILLQQDDKLQKIVKLVGEDALPDDQRLVLEGARLLKEGLLQQSAFDDVDMYAEPVRQLWMLKMILHFYDRASDIIKKGAPIYRIREMEAIEDINRMKARIPNDKLDKFTELLQDIDTEFDELEEDYAGGFF</sequence>
<evidence type="ECO:0000259" key="9">
    <source>
        <dbReference type="Pfam" id="PF02874"/>
    </source>
</evidence>
<dbReference type="EMBL" id="PDSK01000099">
    <property type="protein sequence ID" value="PIE33386.1"/>
    <property type="molecule type" value="Genomic_DNA"/>
</dbReference>
<dbReference type="InterPro" id="IPR020003">
    <property type="entry name" value="ATPase_a/bsu_AS"/>
</dbReference>
<dbReference type="InterPro" id="IPR022878">
    <property type="entry name" value="V-ATPase_asu"/>
</dbReference>
<feature type="domain" description="ATPase F1/V1/A1 complex alpha/beta subunit nucleotide-binding" evidence="8">
    <location>
        <begin position="215"/>
        <end position="436"/>
    </location>
</feature>
<evidence type="ECO:0000259" key="10">
    <source>
        <dbReference type="Pfam" id="PF16886"/>
    </source>
</evidence>
<dbReference type="GO" id="GO:0042777">
    <property type="term" value="P:proton motive force-driven plasma membrane ATP synthesis"/>
    <property type="evidence" value="ECO:0007669"/>
    <property type="project" value="UniProtKB-UniRule"/>
</dbReference>
<dbReference type="Pfam" id="PF16886">
    <property type="entry name" value="ATP-synt_ab_Xtn"/>
    <property type="match status" value="1"/>
</dbReference>
<comment type="catalytic activity">
    <reaction evidence="7">
        <text>ATP + H2O + 4 H(+)(in) = ADP + phosphate + 5 H(+)(out)</text>
        <dbReference type="Rhea" id="RHEA:57720"/>
        <dbReference type="ChEBI" id="CHEBI:15377"/>
        <dbReference type="ChEBI" id="CHEBI:15378"/>
        <dbReference type="ChEBI" id="CHEBI:30616"/>
        <dbReference type="ChEBI" id="CHEBI:43474"/>
        <dbReference type="ChEBI" id="CHEBI:456216"/>
        <dbReference type="EC" id="7.1.2.2"/>
    </reaction>
</comment>
<feature type="domain" description="ATPase F1/V1/A1 complex alpha/beta subunit N-terminal" evidence="9">
    <location>
        <begin position="11"/>
        <end position="71"/>
    </location>
</feature>
<keyword evidence="7" id="KW-0066">ATP synthesis</keyword>
<dbReference type="GO" id="GO:0046933">
    <property type="term" value="F:proton-transporting ATP synthase activity, rotational mechanism"/>
    <property type="evidence" value="ECO:0007669"/>
    <property type="project" value="UniProtKB-UniRule"/>
</dbReference>
<evidence type="ECO:0000256" key="1">
    <source>
        <dbReference type="ARBA" id="ARBA00008936"/>
    </source>
</evidence>
<evidence type="ECO:0000256" key="2">
    <source>
        <dbReference type="ARBA" id="ARBA00022448"/>
    </source>
</evidence>
<gene>
    <name evidence="7" type="primary">atpA</name>
    <name evidence="12" type="ORF">CSA56_11950</name>
</gene>
<dbReference type="InterPro" id="IPR000194">
    <property type="entry name" value="ATPase_F1/V1/A1_a/bsu_nucl-bd"/>
</dbReference>
<evidence type="ECO:0000256" key="6">
    <source>
        <dbReference type="ARBA" id="ARBA00023065"/>
    </source>
</evidence>
<dbReference type="Pfam" id="PF02874">
    <property type="entry name" value="ATP-synt_ab_N"/>
    <property type="match status" value="1"/>
</dbReference>
<comment type="caution">
    <text evidence="12">The sequence shown here is derived from an EMBL/GenBank/DDBJ whole genome shotgun (WGS) entry which is preliminary data.</text>
</comment>
<dbReference type="Gene3D" id="3.40.50.300">
    <property type="entry name" value="P-loop containing nucleotide triphosphate hydrolases"/>
    <property type="match status" value="1"/>
</dbReference>
<dbReference type="InterPro" id="IPR027417">
    <property type="entry name" value="P-loop_NTPase"/>
</dbReference>
<name>A0A2G6KCG6_9BACT</name>
<evidence type="ECO:0000256" key="5">
    <source>
        <dbReference type="ARBA" id="ARBA00022967"/>
    </source>
</evidence>